<evidence type="ECO:0000313" key="1">
    <source>
        <dbReference type="EMBL" id="ALO46512.1"/>
    </source>
</evidence>
<protein>
    <submittedName>
        <fullName evidence="1">Putative exported protein</fullName>
    </submittedName>
</protein>
<dbReference type="InterPro" id="IPR007495">
    <property type="entry name" value="NqrM"/>
</dbReference>
<keyword evidence="2" id="KW-1185">Reference proteome</keyword>
<dbReference type="RefSeq" id="WP_058021950.1">
    <property type="nucleotide sequence ID" value="NZ_CP013189.1"/>
</dbReference>
<dbReference type="OrthoDB" id="5296227at2"/>
<dbReference type="AlphaFoldDB" id="A0A0S2KDX5"/>
<reference evidence="1 2" key="1">
    <citation type="submission" date="2015-11" db="EMBL/GenBank/DDBJ databases">
        <authorList>
            <person name="Zhang Y."/>
            <person name="Guo Z."/>
        </authorList>
    </citation>
    <scope>NUCLEOTIDE SEQUENCE [LARGE SCALE GENOMIC DNA]</scope>
    <source>
        <strain evidence="1 2">KCTC 32221</strain>
    </source>
</reference>
<organism evidence="1 2">
    <name type="scientific">Pseudohongiella spirulinae</name>
    <dbReference type="NCBI Taxonomy" id="1249552"/>
    <lineage>
        <taxon>Bacteria</taxon>
        <taxon>Pseudomonadati</taxon>
        <taxon>Pseudomonadota</taxon>
        <taxon>Gammaproteobacteria</taxon>
        <taxon>Pseudomonadales</taxon>
        <taxon>Pseudohongiellaceae</taxon>
        <taxon>Pseudohongiella</taxon>
    </lineage>
</organism>
<accession>A0A0S2KDX5</accession>
<dbReference type="EMBL" id="CP013189">
    <property type="protein sequence ID" value="ALO46512.1"/>
    <property type="molecule type" value="Genomic_DNA"/>
</dbReference>
<dbReference type="PANTHER" id="PTHR40691:SF3">
    <property type="entry name" value="(NA+)-NQR MATURATION NQRM"/>
    <property type="match status" value="1"/>
</dbReference>
<dbReference type="Proteomes" id="UP000065641">
    <property type="component" value="Chromosome"/>
</dbReference>
<proteinExistence type="predicted"/>
<sequence>MTTVLATFVILMLVVAGMAVGVIFGRQPIKGSCGGLNNVGIDQTCELCGGNPAKCEESTR</sequence>
<dbReference type="PANTHER" id="PTHR40691">
    <property type="entry name" value="(NA+)-NQR MATURATION NQRM"/>
    <property type="match status" value="1"/>
</dbReference>
<dbReference type="Pfam" id="PF04400">
    <property type="entry name" value="NqrM"/>
    <property type="match status" value="1"/>
</dbReference>
<gene>
    <name evidence="1" type="ORF">PS2015_1864</name>
</gene>
<name>A0A0S2KDX5_9GAMM</name>
<dbReference type="STRING" id="1249552.PS2015_1864"/>
<evidence type="ECO:0000313" key="2">
    <source>
        <dbReference type="Proteomes" id="UP000065641"/>
    </source>
</evidence>
<dbReference type="KEGG" id="pspi:PS2015_1864"/>